<keyword evidence="3" id="KW-1185">Reference proteome</keyword>
<dbReference type="Proteomes" id="UP001301769">
    <property type="component" value="Unassembled WGS sequence"/>
</dbReference>
<accession>A0AAN6XXS0</accession>
<reference evidence="2" key="1">
    <citation type="journal article" date="2023" name="Mol. Phylogenet. Evol.">
        <title>Genome-scale phylogeny and comparative genomics of the fungal order Sordariales.</title>
        <authorList>
            <person name="Hensen N."/>
            <person name="Bonometti L."/>
            <person name="Westerberg I."/>
            <person name="Brannstrom I.O."/>
            <person name="Guillou S."/>
            <person name="Cros-Aarteil S."/>
            <person name="Calhoun S."/>
            <person name="Haridas S."/>
            <person name="Kuo A."/>
            <person name="Mondo S."/>
            <person name="Pangilinan J."/>
            <person name="Riley R."/>
            <person name="LaButti K."/>
            <person name="Andreopoulos B."/>
            <person name="Lipzen A."/>
            <person name="Chen C."/>
            <person name="Yan M."/>
            <person name="Daum C."/>
            <person name="Ng V."/>
            <person name="Clum A."/>
            <person name="Steindorff A."/>
            <person name="Ohm R.A."/>
            <person name="Martin F."/>
            <person name="Silar P."/>
            <person name="Natvig D.O."/>
            <person name="Lalanne C."/>
            <person name="Gautier V."/>
            <person name="Ament-Velasquez S.L."/>
            <person name="Kruys A."/>
            <person name="Hutchinson M.I."/>
            <person name="Powell A.J."/>
            <person name="Barry K."/>
            <person name="Miller A.N."/>
            <person name="Grigoriev I.V."/>
            <person name="Debuchy R."/>
            <person name="Gladieux P."/>
            <person name="Hiltunen Thoren M."/>
            <person name="Johannesson H."/>
        </authorList>
    </citation>
    <scope>NUCLEOTIDE SEQUENCE</scope>
    <source>
        <strain evidence="2">PSN293</strain>
    </source>
</reference>
<evidence type="ECO:0000313" key="2">
    <source>
        <dbReference type="EMBL" id="KAK4208878.1"/>
    </source>
</evidence>
<gene>
    <name evidence="2" type="ORF">QBC37DRAFT_486497</name>
</gene>
<dbReference type="InterPro" id="IPR001810">
    <property type="entry name" value="F-box_dom"/>
</dbReference>
<sequence>MDPCNTPLAIPALTSAEAFPVERLSAKERNDIFNGVTSAASTSRPAPLGDYFRNHFVAPHFRLRDIGHFTTDLPKAHTANLGNLGRIPVEIMDQIISFADVDSVTKFRQVNRLARRYVEMNLNYKLLVNHAPMPFLGLVKTGLGARHNLFDLAATLQRDLCEVCSTEYGTLVFLGNNIRCCWCCLYYRNCSWLFDVTSNLAVPERVYVPRLPYQETETEPLMSIPVALLSEKEYRFRFTAAIAHVDPGDKSVLERPRFCPGCPVAAKKLSRSGMIHLLFPHIAAHGETMRYDFHHPGMRFSKRMFMEHFKWCSEAQQIWEKKKARMEKSLLAAVDEEAEAEAE</sequence>
<reference evidence="2" key="2">
    <citation type="submission" date="2023-05" db="EMBL/GenBank/DDBJ databases">
        <authorList>
            <consortium name="Lawrence Berkeley National Laboratory"/>
            <person name="Steindorff A."/>
            <person name="Hensen N."/>
            <person name="Bonometti L."/>
            <person name="Westerberg I."/>
            <person name="Brannstrom I.O."/>
            <person name="Guillou S."/>
            <person name="Cros-Aarteil S."/>
            <person name="Calhoun S."/>
            <person name="Haridas S."/>
            <person name="Kuo A."/>
            <person name="Mondo S."/>
            <person name="Pangilinan J."/>
            <person name="Riley R."/>
            <person name="Labutti K."/>
            <person name="Andreopoulos B."/>
            <person name="Lipzen A."/>
            <person name="Chen C."/>
            <person name="Yanf M."/>
            <person name="Daum C."/>
            <person name="Ng V."/>
            <person name="Clum A."/>
            <person name="Ohm R."/>
            <person name="Martin F."/>
            <person name="Silar P."/>
            <person name="Natvig D."/>
            <person name="Lalanne C."/>
            <person name="Gautier V."/>
            <person name="Ament-Velasquez S.L."/>
            <person name="Kruys A."/>
            <person name="Hutchinson M.I."/>
            <person name="Powell A.J."/>
            <person name="Barry K."/>
            <person name="Miller A.N."/>
            <person name="Grigoriev I.V."/>
            <person name="Debuchy R."/>
            <person name="Gladieux P."/>
            <person name="Thoren M.H."/>
            <person name="Johannesson H."/>
        </authorList>
    </citation>
    <scope>NUCLEOTIDE SEQUENCE</scope>
    <source>
        <strain evidence="2">PSN293</strain>
    </source>
</reference>
<feature type="domain" description="F-box" evidence="1">
    <location>
        <begin position="81"/>
        <end position="127"/>
    </location>
</feature>
<comment type="caution">
    <text evidence="2">The sequence shown here is derived from an EMBL/GenBank/DDBJ whole genome shotgun (WGS) entry which is preliminary data.</text>
</comment>
<organism evidence="2 3">
    <name type="scientific">Rhypophila decipiens</name>
    <dbReference type="NCBI Taxonomy" id="261697"/>
    <lineage>
        <taxon>Eukaryota</taxon>
        <taxon>Fungi</taxon>
        <taxon>Dikarya</taxon>
        <taxon>Ascomycota</taxon>
        <taxon>Pezizomycotina</taxon>
        <taxon>Sordariomycetes</taxon>
        <taxon>Sordariomycetidae</taxon>
        <taxon>Sordariales</taxon>
        <taxon>Naviculisporaceae</taxon>
        <taxon>Rhypophila</taxon>
    </lineage>
</organism>
<evidence type="ECO:0000259" key="1">
    <source>
        <dbReference type="PROSITE" id="PS50181"/>
    </source>
</evidence>
<dbReference type="PROSITE" id="PS50181">
    <property type="entry name" value="FBOX"/>
    <property type="match status" value="1"/>
</dbReference>
<protein>
    <recommendedName>
        <fullName evidence="1">F-box domain-containing protein</fullName>
    </recommendedName>
</protein>
<evidence type="ECO:0000313" key="3">
    <source>
        <dbReference type="Proteomes" id="UP001301769"/>
    </source>
</evidence>
<name>A0AAN6XXS0_9PEZI</name>
<proteinExistence type="predicted"/>
<dbReference type="EMBL" id="MU858225">
    <property type="protein sequence ID" value="KAK4208878.1"/>
    <property type="molecule type" value="Genomic_DNA"/>
</dbReference>
<dbReference type="AlphaFoldDB" id="A0AAN6XXS0"/>